<feature type="region of interest" description="Disordered" evidence="25">
    <location>
        <begin position="159"/>
        <end position="179"/>
    </location>
</feature>
<keyword evidence="15 26" id="KW-0472">Membrane</keyword>
<keyword evidence="13" id="KW-0560">Oxidoreductase</keyword>
<evidence type="ECO:0000256" key="22">
    <source>
        <dbReference type="ARBA" id="ARBA00046132"/>
    </source>
</evidence>
<evidence type="ECO:0000256" key="15">
    <source>
        <dbReference type="ARBA" id="ARBA00023136"/>
    </source>
</evidence>
<dbReference type="SMART" id="SM00208">
    <property type="entry name" value="TNFR"/>
    <property type="match status" value="3"/>
</dbReference>
<dbReference type="GO" id="GO:0005765">
    <property type="term" value="C:lysosomal membrane"/>
    <property type="evidence" value="ECO:0007669"/>
    <property type="project" value="UniProtKB-SubCell"/>
</dbReference>
<keyword evidence="31" id="KW-1185">Reference proteome</keyword>
<feature type="domain" description="TNFR-Cys" evidence="28">
    <location>
        <begin position="80"/>
        <end position="120"/>
    </location>
</feature>
<evidence type="ECO:0000313" key="30">
    <source>
        <dbReference type="Ensembl" id="ENSGMOP00000040878.1"/>
    </source>
</evidence>
<organism evidence="30 31">
    <name type="scientific">Gadus morhua</name>
    <name type="common">Atlantic cod</name>
    <dbReference type="NCBI Taxonomy" id="8049"/>
    <lineage>
        <taxon>Eukaryota</taxon>
        <taxon>Metazoa</taxon>
        <taxon>Chordata</taxon>
        <taxon>Craniata</taxon>
        <taxon>Vertebrata</taxon>
        <taxon>Euteleostomi</taxon>
        <taxon>Actinopterygii</taxon>
        <taxon>Neopterygii</taxon>
        <taxon>Teleostei</taxon>
        <taxon>Neoteleostei</taxon>
        <taxon>Acanthomorphata</taxon>
        <taxon>Zeiogadaria</taxon>
        <taxon>Gadariae</taxon>
        <taxon>Gadiformes</taxon>
        <taxon>Gadoidei</taxon>
        <taxon>Gadidae</taxon>
        <taxon>Gadus</taxon>
    </lineage>
</organism>
<feature type="transmembrane region" description="Helical" evidence="26">
    <location>
        <begin position="504"/>
        <end position="524"/>
    </location>
</feature>
<comment type="subcellular location">
    <subcellularLocation>
        <location evidence="2">Late endosome membrane</location>
        <topology evidence="2">Multi-pass membrane protein</topology>
    </subcellularLocation>
    <subcellularLocation>
        <location evidence="3">Lysosome membrane</location>
        <topology evidence="3">Multi-pass membrane protein</topology>
    </subcellularLocation>
</comment>
<feature type="compositionally biased region" description="Polar residues" evidence="25">
    <location>
        <begin position="159"/>
        <end position="169"/>
    </location>
</feature>
<keyword evidence="11" id="KW-0249">Electron transport</keyword>
<dbReference type="PANTHER" id="PTHR10106:SF38">
    <property type="entry name" value="LYSOSOMAL MEMBRANE ASCORBATE-DEPENDENT FERRIREDUCTASE CYB561A3"/>
    <property type="match status" value="1"/>
</dbReference>
<dbReference type="GO" id="GO:0140571">
    <property type="term" value="F:transmembrane ascorbate ferrireductase activity"/>
    <property type="evidence" value="ECO:0007669"/>
    <property type="project" value="UniProtKB-EC"/>
</dbReference>
<keyword evidence="7 26" id="KW-0812">Transmembrane</keyword>
<keyword evidence="6" id="KW-0349">Heme</keyword>
<keyword evidence="24" id="KW-1015">Disulfide bond</keyword>
<feature type="compositionally biased region" description="Polar residues" evidence="25">
    <location>
        <begin position="284"/>
        <end position="297"/>
    </location>
</feature>
<dbReference type="PROSITE" id="PS50050">
    <property type="entry name" value="TNFR_NGFR_2"/>
    <property type="match status" value="3"/>
</dbReference>
<evidence type="ECO:0000256" key="23">
    <source>
        <dbReference type="ARBA" id="ARBA00048457"/>
    </source>
</evidence>
<feature type="transmembrane region" description="Helical" evidence="26">
    <location>
        <begin position="384"/>
        <end position="407"/>
    </location>
</feature>
<dbReference type="EC" id="7.2.1.3" evidence="18"/>
<feature type="repeat" description="TNFR-Cys" evidence="24">
    <location>
        <begin position="43"/>
        <end position="78"/>
    </location>
</feature>
<feature type="disulfide bond" evidence="24">
    <location>
        <begin position="143"/>
        <end position="161"/>
    </location>
</feature>
<feature type="transmembrane region" description="Helical" evidence="26">
    <location>
        <begin position="309"/>
        <end position="332"/>
    </location>
</feature>
<keyword evidence="27" id="KW-0732">Signal</keyword>
<evidence type="ECO:0000256" key="5">
    <source>
        <dbReference type="ARBA" id="ARBA00022448"/>
    </source>
</evidence>
<dbReference type="GO" id="GO:0031902">
    <property type="term" value="C:late endosome membrane"/>
    <property type="evidence" value="ECO:0007669"/>
    <property type="project" value="UniProtKB-SubCell"/>
</dbReference>
<feature type="disulfide bond" evidence="24">
    <location>
        <begin position="81"/>
        <end position="96"/>
    </location>
</feature>
<evidence type="ECO:0000256" key="13">
    <source>
        <dbReference type="ARBA" id="ARBA00023002"/>
    </source>
</evidence>
<evidence type="ECO:0000256" key="20">
    <source>
        <dbReference type="ARBA" id="ARBA00042550"/>
    </source>
</evidence>
<feature type="domain" description="TNFR-Cys" evidence="28">
    <location>
        <begin position="121"/>
        <end position="161"/>
    </location>
</feature>
<feature type="transmembrane region" description="Helical" evidence="26">
    <location>
        <begin position="184"/>
        <end position="205"/>
    </location>
</feature>
<evidence type="ECO:0000259" key="28">
    <source>
        <dbReference type="PROSITE" id="PS50050"/>
    </source>
</evidence>
<evidence type="ECO:0000256" key="18">
    <source>
        <dbReference type="ARBA" id="ARBA00024225"/>
    </source>
</evidence>
<dbReference type="SUPFAM" id="SSF57586">
    <property type="entry name" value="TNF receptor-like"/>
    <property type="match status" value="2"/>
</dbReference>
<feature type="compositionally biased region" description="Low complexity" evidence="25">
    <location>
        <begin position="269"/>
        <end position="283"/>
    </location>
</feature>
<name>A0A8C5B4M3_GADMO</name>
<gene>
    <name evidence="30" type="primary">LOC115554529</name>
</gene>
<keyword evidence="16" id="KW-0325">Glycoprotein</keyword>
<evidence type="ECO:0000256" key="3">
    <source>
        <dbReference type="ARBA" id="ARBA00004155"/>
    </source>
</evidence>
<comment type="subunit">
    <text evidence="4">Homodimer.</text>
</comment>
<evidence type="ECO:0000256" key="6">
    <source>
        <dbReference type="ARBA" id="ARBA00022617"/>
    </source>
</evidence>
<evidence type="ECO:0000256" key="7">
    <source>
        <dbReference type="ARBA" id="ARBA00022692"/>
    </source>
</evidence>
<dbReference type="PANTHER" id="PTHR10106">
    <property type="entry name" value="CYTOCHROME B561-RELATED"/>
    <property type="match status" value="1"/>
</dbReference>
<feature type="chain" id="PRO_5045821195" description="Lysosomal membrane ascorbate-dependent ferrireductase CYB561A3" evidence="27">
    <location>
        <begin position="25"/>
        <end position="550"/>
    </location>
</feature>
<accession>A0A8C5B4M3</accession>
<feature type="domain" description="Cytochrome b561" evidence="29">
    <location>
        <begin position="315"/>
        <end position="525"/>
    </location>
</feature>
<evidence type="ECO:0000256" key="26">
    <source>
        <dbReference type="SAM" id="Phobius"/>
    </source>
</evidence>
<reference evidence="30" key="2">
    <citation type="submission" date="2025-09" db="UniProtKB">
        <authorList>
            <consortium name="Ensembl"/>
        </authorList>
    </citation>
    <scope>IDENTIFICATION</scope>
</reference>
<keyword evidence="12 26" id="KW-1133">Transmembrane helix</keyword>
<evidence type="ECO:0000256" key="11">
    <source>
        <dbReference type="ARBA" id="ARBA00022982"/>
    </source>
</evidence>
<feature type="disulfide bond" evidence="24">
    <location>
        <begin position="102"/>
        <end position="120"/>
    </location>
</feature>
<dbReference type="InterPro" id="IPR001368">
    <property type="entry name" value="TNFR/NGFR_Cys_rich_reg"/>
</dbReference>
<keyword evidence="8" id="KW-0479">Metal-binding</keyword>
<dbReference type="Proteomes" id="UP000694546">
    <property type="component" value="Chromosome 11"/>
</dbReference>
<feature type="domain" description="TNFR-Cys" evidence="28">
    <location>
        <begin position="43"/>
        <end position="78"/>
    </location>
</feature>
<evidence type="ECO:0000256" key="2">
    <source>
        <dbReference type="ARBA" id="ARBA00004107"/>
    </source>
</evidence>
<dbReference type="SMART" id="SM00665">
    <property type="entry name" value="B561"/>
    <property type="match status" value="1"/>
</dbReference>
<keyword evidence="14" id="KW-0408">Iron</keyword>
<proteinExistence type="predicted"/>
<evidence type="ECO:0000256" key="14">
    <source>
        <dbReference type="ARBA" id="ARBA00023004"/>
    </source>
</evidence>
<evidence type="ECO:0000256" key="12">
    <source>
        <dbReference type="ARBA" id="ARBA00022989"/>
    </source>
</evidence>
<evidence type="ECO:0000256" key="27">
    <source>
        <dbReference type="SAM" id="SignalP"/>
    </source>
</evidence>
<dbReference type="InterPro" id="IPR006593">
    <property type="entry name" value="Cyt_b561/ferric_Rdtase_TM"/>
</dbReference>
<evidence type="ECO:0000256" key="16">
    <source>
        <dbReference type="ARBA" id="ARBA00023180"/>
    </source>
</evidence>
<feature type="region of interest" description="Disordered" evidence="25">
    <location>
        <begin position="531"/>
        <end position="550"/>
    </location>
</feature>
<dbReference type="GeneTree" id="ENSGT00950000183197"/>
<dbReference type="AlphaFoldDB" id="A0A8C5B4M3"/>
<evidence type="ECO:0000313" key="31">
    <source>
        <dbReference type="Proteomes" id="UP000694546"/>
    </source>
</evidence>
<comment type="cofactor">
    <cofactor evidence="1">
        <name>heme b</name>
        <dbReference type="ChEBI" id="CHEBI:60344"/>
    </cofactor>
</comment>
<feature type="disulfide bond" evidence="24">
    <location>
        <begin position="140"/>
        <end position="153"/>
    </location>
</feature>
<dbReference type="Ensembl" id="ENSGMOT00000032023.1">
    <property type="protein sequence ID" value="ENSGMOP00000040878.1"/>
    <property type="gene ID" value="ENSGMOG00000001763.2"/>
</dbReference>
<keyword evidence="10" id="KW-1278">Translocase</keyword>
<feature type="disulfide bond" evidence="24">
    <location>
        <begin position="122"/>
        <end position="137"/>
    </location>
</feature>
<feature type="repeat" description="TNFR-Cys" evidence="24">
    <location>
        <begin position="80"/>
        <end position="120"/>
    </location>
</feature>
<keyword evidence="5" id="KW-0813">Transport</keyword>
<evidence type="ECO:0000259" key="29">
    <source>
        <dbReference type="PROSITE" id="PS50939"/>
    </source>
</evidence>
<evidence type="ECO:0000256" key="4">
    <source>
        <dbReference type="ARBA" id="ARBA00011738"/>
    </source>
</evidence>
<feature type="repeat" description="TNFR-Cys" evidence="24">
    <location>
        <begin position="121"/>
        <end position="161"/>
    </location>
</feature>
<comment type="caution">
    <text evidence="24">Lacks conserved residue(s) required for the propagation of feature annotation.</text>
</comment>
<feature type="transmembrane region" description="Helical" evidence="26">
    <location>
        <begin position="458"/>
        <end position="478"/>
    </location>
</feature>
<feature type="signal peptide" evidence="27">
    <location>
        <begin position="1"/>
        <end position="24"/>
    </location>
</feature>
<feature type="region of interest" description="Disordered" evidence="25">
    <location>
        <begin position="250"/>
        <end position="297"/>
    </location>
</feature>
<reference evidence="30" key="1">
    <citation type="submission" date="2025-08" db="UniProtKB">
        <authorList>
            <consortium name="Ensembl"/>
        </authorList>
    </citation>
    <scope>IDENTIFICATION</scope>
</reference>
<dbReference type="Gene3D" id="2.10.50.10">
    <property type="entry name" value="Tumor Necrosis Factor Receptor, subunit A, domain 2"/>
    <property type="match status" value="2"/>
</dbReference>
<evidence type="ECO:0000256" key="24">
    <source>
        <dbReference type="PROSITE-ProRule" id="PRU00206"/>
    </source>
</evidence>
<feature type="disulfide bond" evidence="24">
    <location>
        <begin position="56"/>
        <end position="69"/>
    </location>
</feature>
<evidence type="ECO:0000256" key="21">
    <source>
        <dbReference type="ARBA" id="ARBA00042571"/>
    </source>
</evidence>
<evidence type="ECO:0000256" key="17">
    <source>
        <dbReference type="ARBA" id="ARBA00023228"/>
    </source>
</evidence>
<keyword evidence="17" id="KW-0458">Lysosome</keyword>
<dbReference type="Gene3D" id="1.20.120.1770">
    <property type="match status" value="1"/>
</dbReference>
<dbReference type="Pfam" id="PF03188">
    <property type="entry name" value="Cytochrom_B561"/>
    <property type="match status" value="1"/>
</dbReference>
<evidence type="ECO:0000256" key="19">
    <source>
        <dbReference type="ARBA" id="ARBA00040498"/>
    </source>
</evidence>
<comment type="catalytic activity">
    <reaction evidence="23">
        <text>Fe(3+)(out) + L-ascorbate(in) = monodehydro-L-ascorbate radical(in) + Fe(2+)(out) + H(+)</text>
        <dbReference type="Rhea" id="RHEA:30403"/>
        <dbReference type="ChEBI" id="CHEBI:15378"/>
        <dbReference type="ChEBI" id="CHEBI:29033"/>
        <dbReference type="ChEBI" id="CHEBI:29034"/>
        <dbReference type="ChEBI" id="CHEBI:38290"/>
        <dbReference type="ChEBI" id="CHEBI:59513"/>
        <dbReference type="EC" id="7.2.1.3"/>
    </reaction>
    <physiologicalReaction direction="left-to-right" evidence="23">
        <dbReference type="Rhea" id="RHEA:30404"/>
    </physiologicalReaction>
</comment>
<feature type="transmembrane region" description="Helical" evidence="26">
    <location>
        <begin position="352"/>
        <end position="372"/>
    </location>
</feature>
<dbReference type="InterPro" id="IPR043205">
    <property type="entry name" value="CYB561/CYBRD1-like"/>
</dbReference>
<feature type="transmembrane region" description="Helical" evidence="26">
    <location>
        <begin position="419"/>
        <end position="446"/>
    </location>
</feature>
<dbReference type="PROSITE" id="PS50939">
    <property type="entry name" value="CYTOCHROME_B561"/>
    <property type="match status" value="1"/>
</dbReference>
<protein>
    <recommendedName>
        <fullName evidence="19">Lysosomal membrane ascorbate-dependent ferrireductase CYB561A3</fullName>
        <ecNumber evidence="18">7.2.1.3</ecNumber>
    </recommendedName>
    <alternativeName>
        <fullName evidence="21">Cytochrome b ascorbate-dependent protein 3</fullName>
    </alternativeName>
    <alternativeName>
        <fullName evidence="20">Lysosomal cytochrome b</fullName>
    </alternativeName>
</protein>
<evidence type="ECO:0000256" key="25">
    <source>
        <dbReference type="SAM" id="MobiDB-lite"/>
    </source>
</evidence>
<dbReference type="Pfam" id="PF00020">
    <property type="entry name" value="TNFR_c6"/>
    <property type="match status" value="2"/>
</dbReference>
<dbReference type="GO" id="GO:0046872">
    <property type="term" value="F:metal ion binding"/>
    <property type="evidence" value="ECO:0007669"/>
    <property type="project" value="UniProtKB-KW"/>
</dbReference>
<sequence>MNKGNISTACVCVFFSVALPLCAALPTPPPGTNQKAELLRQGSCPEGLYPSASLCCLNCPAGEHQVSPCSSDRGSSVCSKCPMGTFTDHSNDLHTCLTCTRCPPDQEEVQPCSPTNNTMCRCKPGSFCAHDQACEACQRCRSCNDGETRVKSCTAHSNSECAKTSTPGTPTEGRSPDSGSAPLAPWWILGVLVIAGVAFFCFLVYKKRRRCLKCLPSLSPGHSQQEAKRHGPLEIAQNAHNVLVEIPLLPPEKSRSDGSVDEEDPGLGSSSSETSLTVERTSTPSPQTPAGWTTSPPNARVAMRSSVPLYLCLLLCACLGVACVAGVCVWNSQWHGGFAWDDSGLKFNWHPVLMVSGLVVVYGFGAVLYRVPLTWGGDKLPWKLAHAGAMLLALVLAVVGLCAVFQNHATNHIPPLYSLHSWVGICSVFLFATQWAVGVGAFLLPCSPVALRVLLKPLHVWLGASILTLSIAACVSGINEKLIFALKGTVNGTLPYSALPPEAVFANSLGALIVVFGLVVLRILSNRSWERPEPGGQDTAYRPLLQEENE</sequence>
<evidence type="ECO:0000256" key="9">
    <source>
        <dbReference type="ARBA" id="ARBA00022753"/>
    </source>
</evidence>
<dbReference type="PROSITE" id="PS00652">
    <property type="entry name" value="TNFR_NGFR_1"/>
    <property type="match status" value="2"/>
</dbReference>
<comment type="function">
    <text evidence="22">Transmembrane reductase that uses ascorbate as an electron donor in the cytoplasm and transfers electrons across membranes to reduce iron cations Fe(3+) into Fe(2+) in the lumen of the late endosome and lysosome. Reduced iron can then be extruded from the late endosome and lysosome to the cytoplasm by divalent metal-specific transporters. It is therefore most probably involved in endosomal and lysosomal cellular iron homeostasis.</text>
</comment>
<feature type="disulfide bond" evidence="24">
    <location>
        <begin position="99"/>
        <end position="112"/>
    </location>
</feature>
<evidence type="ECO:0000256" key="1">
    <source>
        <dbReference type="ARBA" id="ARBA00001970"/>
    </source>
</evidence>
<keyword evidence="9" id="KW-0967">Endosome</keyword>
<evidence type="ECO:0000256" key="8">
    <source>
        <dbReference type="ARBA" id="ARBA00022723"/>
    </source>
</evidence>
<evidence type="ECO:0000256" key="10">
    <source>
        <dbReference type="ARBA" id="ARBA00022967"/>
    </source>
</evidence>